<dbReference type="EMBL" id="GDRN01058271">
    <property type="protein sequence ID" value="JAI65614.1"/>
    <property type="molecule type" value="Transcribed_RNA"/>
</dbReference>
<accession>A0A0P4WND8</accession>
<name>A0A0P4WND8_SCYOL</name>
<evidence type="ECO:0000313" key="2">
    <source>
        <dbReference type="EMBL" id="JAI65614.1"/>
    </source>
</evidence>
<dbReference type="AlphaFoldDB" id="A0A0P4WND8"/>
<reference evidence="2" key="1">
    <citation type="submission" date="2015-09" db="EMBL/GenBank/DDBJ databases">
        <title>Scylla olivacea transcriptome.</title>
        <authorList>
            <person name="Ikhwanuddin M."/>
        </authorList>
    </citation>
    <scope>NUCLEOTIDE SEQUENCE</scope>
</reference>
<dbReference type="Pfam" id="PF10545">
    <property type="entry name" value="MADF_DNA_bdg"/>
    <property type="match status" value="1"/>
</dbReference>
<organism evidence="2">
    <name type="scientific">Scylla olivacea</name>
    <name type="common">Orange mud crab</name>
    <name type="synonym">Cancer olivacea</name>
    <dbReference type="NCBI Taxonomy" id="85551"/>
    <lineage>
        <taxon>Eukaryota</taxon>
        <taxon>Metazoa</taxon>
        <taxon>Ecdysozoa</taxon>
        <taxon>Arthropoda</taxon>
        <taxon>Crustacea</taxon>
        <taxon>Multicrustacea</taxon>
        <taxon>Malacostraca</taxon>
        <taxon>Eumalacostraca</taxon>
        <taxon>Eucarida</taxon>
        <taxon>Decapoda</taxon>
        <taxon>Pleocyemata</taxon>
        <taxon>Brachyura</taxon>
        <taxon>Eubrachyura</taxon>
        <taxon>Portunoidea</taxon>
        <taxon>Portunidae</taxon>
        <taxon>Portuninae</taxon>
        <taxon>Scylla</taxon>
    </lineage>
</organism>
<feature type="domain" description="MADF" evidence="1">
    <location>
        <begin position="13"/>
        <end position="52"/>
    </location>
</feature>
<proteinExistence type="predicted"/>
<evidence type="ECO:0000259" key="1">
    <source>
        <dbReference type="Pfam" id="PF10545"/>
    </source>
</evidence>
<sequence length="124" mass="14880">MSVIKEVFDCETLITEVEKRPPLYDFQLKEYSDKNIKEKLWREVCEAVVSDWNILSPEDKKEKGKKHIVFERKISIMWFTFIATSTASMMRLNNSCRHRVARVRMYLADNFSLRQFFNCDNFLL</sequence>
<dbReference type="InterPro" id="IPR006578">
    <property type="entry name" value="MADF-dom"/>
</dbReference>
<protein>
    <recommendedName>
        <fullName evidence="1">MADF domain-containing protein</fullName>
    </recommendedName>
</protein>